<evidence type="ECO:0000256" key="4">
    <source>
        <dbReference type="ARBA" id="ARBA00022825"/>
    </source>
</evidence>
<proteinExistence type="inferred from homology"/>
<feature type="active site" description="Charge relay system" evidence="5 6">
    <location>
        <position position="272"/>
    </location>
</feature>
<keyword evidence="12" id="KW-1185">Reference proteome</keyword>
<reference evidence="11 12" key="2">
    <citation type="submission" date="2019-09" db="EMBL/GenBank/DDBJ databases">
        <authorList>
            <person name="Jin C."/>
        </authorList>
    </citation>
    <scope>NUCLEOTIDE SEQUENCE [LARGE SCALE GENOMIC DNA]</scope>
    <source>
        <strain evidence="11 12">AN110305</strain>
    </source>
</reference>
<dbReference type="AlphaFoldDB" id="A0A5B2WPW8"/>
<dbReference type="PROSITE" id="PS51892">
    <property type="entry name" value="SUBTILASE"/>
    <property type="match status" value="1"/>
</dbReference>
<feature type="signal peptide" evidence="9">
    <location>
        <begin position="1"/>
        <end position="29"/>
    </location>
</feature>
<dbReference type="Gene3D" id="3.40.50.200">
    <property type="entry name" value="Peptidase S8/S53 domain"/>
    <property type="match status" value="2"/>
</dbReference>
<dbReference type="OrthoDB" id="614750at2"/>
<evidence type="ECO:0000256" key="6">
    <source>
        <dbReference type="PROSITE-ProRule" id="PRU01240"/>
    </source>
</evidence>
<dbReference type="SUPFAM" id="SSF52743">
    <property type="entry name" value="Subtilisin-like"/>
    <property type="match status" value="1"/>
</dbReference>
<dbReference type="PANTHER" id="PTHR43806:SF11">
    <property type="entry name" value="CEREVISIN-RELATED"/>
    <property type="match status" value="1"/>
</dbReference>
<dbReference type="InterPro" id="IPR034213">
    <property type="entry name" value="S8_Vpr-like"/>
</dbReference>
<feature type="compositionally biased region" description="Basic and acidic residues" evidence="8">
    <location>
        <begin position="86"/>
        <end position="108"/>
    </location>
</feature>
<dbReference type="InterPro" id="IPR000209">
    <property type="entry name" value="Peptidase_S8/S53_dom"/>
</dbReference>
<dbReference type="PROSITE" id="PS00136">
    <property type="entry name" value="SUBTILASE_ASP"/>
    <property type="match status" value="1"/>
</dbReference>
<dbReference type="InterPro" id="IPR023827">
    <property type="entry name" value="Peptidase_S8_Asp-AS"/>
</dbReference>
<reference evidence="11 12" key="1">
    <citation type="submission" date="2019-09" db="EMBL/GenBank/DDBJ databases">
        <title>Goodfellowia gen. nov., a new genus of the Pseudonocardineae related to Actinoalloteichus, containing Goodfellowia coeruleoviolacea gen. nov., comb. nov. gen. nov., comb. nov.</title>
        <authorList>
            <person name="Labeda D."/>
        </authorList>
    </citation>
    <scope>NUCLEOTIDE SEQUENCE [LARGE SCALE GENOMIC DNA]</scope>
    <source>
        <strain evidence="11 12">AN110305</strain>
    </source>
</reference>
<protein>
    <submittedName>
        <fullName evidence="11">S8 family serine peptidase</fullName>
    </submittedName>
</protein>
<dbReference type="Proteomes" id="UP000323454">
    <property type="component" value="Unassembled WGS sequence"/>
</dbReference>
<dbReference type="GO" id="GO:0004252">
    <property type="term" value="F:serine-type endopeptidase activity"/>
    <property type="evidence" value="ECO:0007669"/>
    <property type="project" value="UniProtKB-UniRule"/>
</dbReference>
<feature type="chain" id="PRO_5023024015" evidence="9">
    <location>
        <begin position="30"/>
        <end position="1145"/>
    </location>
</feature>
<dbReference type="PRINTS" id="PR00723">
    <property type="entry name" value="SUBTILISIN"/>
</dbReference>
<dbReference type="InterPro" id="IPR036852">
    <property type="entry name" value="Peptidase_S8/S53_dom_sf"/>
</dbReference>
<keyword evidence="4 6" id="KW-0720">Serine protease</keyword>
<feature type="active site" description="Charge relay system" evidence="5 6">
    <location>
        <position position="621"/>
    </location>
</feature>
<feature type="region of interest" description="Disordered" evidence="8">
    <location>
        <begin position="1122"/>
        <end position="1145"/>
    </location>
</feature>
<keyword evidence="2 6" id="KW-0645">Protease</keyword>
<dbReference type="InterPro" id="IPR050131">
    <property type="entry name" value="Peptidase_S8_subtilisin-like"/>
</dbReference>
<accession>A0A5B2WPW8</accession>
<dbReference type="PROSITE" id="PS00137">
    <property type="entry name" value="SUBTILASE_HIS"/>
    <property type="match status" value="1"/>
</dbReference>
<evidence type="ECO:0000256" key="2">
    <source>
        <dbReference type="ARBA" id="ARBA00022670"/>
    </source>
</evidence>
<dbReference type="PANTHER" id="PTHR43806">
    <property type="entry name" value="PEPTIDASE S8"/>
    <property type="match status" value="1"/>
</dbReference>
<keyword evidence="9" id="KW-0732">Signal</keyword>
<evidence type="ECO:0000256" key="3">
    <source>
        <dbReference type="ARBA" id="ARBA00022801"/>
    </source>
</evidence>
<dbReference type="Pfam" id="PF00082">
    <property type="entry name" value="Peptidase_S8"/>
    <property type="match status" value="1"/>
</dbReference>
<dbReference type="GO" id="GO:0006508">
    <property type="term" value="P:proteolysis"/>
    <property type="evidence" value="ECO:0007669"/>
    <property type="project" value="UniProtKB-KW"/>
</dbReference>
<dbReference type="EMBL" id="VUOB01000065">
    <property type="protein sequence ID" value="KAA2253525.1"/>
    <property type="molecule type" value="Genomic_DNA"/>
</dbReference>
<organism evidence="11 12">
    <name type="scientific">Solihabitans fulvus</name>
    <dbReference type="NCBI Taxonomy" id="1892852"/>
    <lineage>
        <taxon>Bacteria</taxon>
        <taxon>Bacillati</taxon>
        <taxon>Actinomycetota</taxon>
        <taxon>Actinomycetes</taxon>
        <taxon>Pseudonocardiales</taxon>
        <taxon>Pseudonocardiaceae</taxon>
        <taxon>Solihabitans</taxon>
    </lineage>
</organism>
<dbReference type="PROSITE" id="PS00138">
    <property type="entry name" value="SUBTILASE_SER"/>
    <property type="match status" value="1"/>
</dbReference>
<feature type="active site" description="Charge relay system" evidence="5 6">
    <location>
        <position position="201"/>
    </location>
</feature>
<sequence length="1145" mass="118247">MTRGAGRIAARSAVAVLAVILAGSTGVGAAVGQEQNQNDPLAQSLPSHKGLPTGDLTNKIEPKLANANGVVTAFVELDKKPAVDAFNEKKSQGGSKDQAKQAAKDAKADTAQTTDKVVADLTSKDAATTVVAKTANAVPGITVTANADKIRELAARPDVKAVYTTVPKERTNADAVQLTKALNVWQQYGKFGDGVRVAIIDDGLDYTHADFGGPGTPEAYKAIDSTKVDPSYFPTAKVVGGYDLAGNNYDGAGKKAPNKPVPDPNPLACGEHGTHVAGSLGGFGVNADGSTFRGDYSKLTSADLDKMRIGPGTAPNALLYSFKVFGCEGSTNLTSQAMDMALDPAGEGDFSDHVDIVSLSLGSDFGAPDDPDSLFVKKLVANNVLPVIAEGNGGDLYDVGGSPGNSVEALTVASTRDGHALRDGAEVTAPADVTGVKAGQYSQAYTKFDTLNLTKPVVAMSDAANKDGCLPFSAADKAAVAGKFVWLEWDDNDASRRCGSVGRSGNAKAAGAAGALFSSTVDTFGAGITGDTDIPVYQFTGSASKQVRPALAAGTLQVRLDGKLRTQVPTFDAGIVDTPSSFTSRGVRGPAVKPDVAAPGQDISSALRGSGNDRLVISGTSMATPHVAGITALVRQVHPDWTPEEVKASVMNTANNDVYSGANKTGSIEAPQRVGAGRIDAKASIDNQVLAMNQDDPGAVSVSFGTVEVGGPVSLTKTIKVVNKGVNAVELGAAYQAITQIPGVSYQLSSDTVKLNPKGVSRIKLTLKIDDPSALRKTIDPTVQTTQLGVARQFLADASGRVVLTPRSGSTVPLRVPVYSAPKPVSKITTADSLRFRGSDTQEILNVKGKGVDQGTGTQAYRSLISVLELQGSKAQLPECKKNVIENCTLNKTAKGGDLRYVGVTSTAPLAKEQGKAGDSLLAFGLVTWGNWYNLGSNTIPAIDIDTNGDGKPDFEVFVTKPSGTDVLLAQTVDLNKQKADGSFQVVDQEAVNGQFGDVDTNVFDTNTIVLPVALTALGIDPSKDSARISYTASVAGFYTAPGDKTGLISSISTPMSFDPLKPGLWTQGGGDAAIGYVAKPGTALVVNRDAAAAAVDKSDSLLVIDHHNASGDRAHVVKVNADRQRPAPGGRPGHRLPGGITAAE</sequence>
<evidence type="ECO:0000256" key="9">
    <source>
        <dbReference type="SAM" id="SignalP"/>
    </source>
</evidence>
<feature type="domain" description="Peptidase S8/S53" evidence="10">
    <location>
        <begin position="192"/>
        <end position="663"/>
    </location>
</feature>
<feature type="region of interest" description="Disordered" evidence="8">
    <location>
        <begin position="86"/>
        <end position="109"/>
    </location>
</feature>
<gene>
    <name evidence="11" type="ORF">F0L68_32430</name>
</gene>
<evidence type="ECO:0000313" key="11">
    <source>
        <dbReference type="EMBL" id="KAA2253525.1"/>
    </source>
</evidence>
<evidence type="ECO:0000259" key="10">
    <source>
        <dbReference type="Pfam" id="PF00082"/>
    </source>
</evidence>
<evidence type="ECO:0000256" key="1">
    <source>
        <dbReference type="ARBA" id="ARBA00011073"/>
    </source>
</evidence>
<comment type="caution">
    <text evidence="11">The sequence shown here is derived from an EMBL/GenBank/DDBJ whole genome shotgun (WGS) entry which is preliminary data.</text>
</comment>
<feature type="compositionally biased region" description="Low complexity" evidence="8">
    <location>
        <begin position="1136"/>
        <end position="1145"/>
    </location>
</feature>
<feature type="region of interest" description="Disordered" evidence="8">
    <location>
        <begin position="38"/>
        <end position="57"/>
    </location>
</feature>
<keyword evidence="3 6" id="KW-0378">Hydrolase</keyword>
<dbReference type="CDD" id="cd07474">
    <property type="entry name" value="Peptidases_S8_subtilisin_Vpr-like"/>
    <property type="match status" value="1"/>
</dbReference>
<name>A0A5B2WPW8_9PSEU</name>
<dbReference type="RefSeq" id="WP_149853690.1">
    <property type="nucleotide sequence ID" value="NZ_VUOB01000065.1"/>
</dbReference>
<evidence type="ECO:0000256" key="5">
    <source>
        <dbReference type="PIRSR" id="PIRSR615500-1"/>
    </source>
</evidence>
<dbReference type="InterPro" id="IPR022398">
    <property type="entry name" value="Peptidase_S8_His-AS"/>
</dbReference>
<dbReference type="InterPro" id="IPR023828">
    <property type="entry name" value="Peptidase_S8_Ser-AS"/>
</dbReference>
<dbReference type="InterPro" id="IPR015500">
    <property type="entry name" value="Peptidase_S8_subtilisin-rel"/>
</dbReference>
<evidence type="ECO:0000256" key="8">
    <source>
        <dbReference type="SAM" id="MobiDB-lite"/>
    </source>
</evidence>
<comment type="similarity">
    <text evidence="1 6 7">Belongs to the peptidase S8 family.</text>
</comment>
<evidence type="ECO:0000256" key="7">
    <source>
        <dbReference type="RuleBase" id="RU003355"/>
    </source>
</evidence>
<evidence type="ECO:0000313" key="12">
    <source>
        <dbReference type="Proteomes" id="UP000323454"/>
    </source>
</evidence>